<name>A0ABN8P224_9CNID</name>
<organism evidence="1 2">
    <name type="scientific">Porites lobata</name>
    <dbReference type="NCBI Taxonomy" id="104759"/>
    <lineage>
        <taxon>Eukaryota</taxon>
        <taxon>Metazoa</taxon>
        <taxon>Cnidaria</taxon>
        <taxon>Anthozoa</taxon>
        <taxon>Hexacorallia</taxon>
        <taxon>Scleractinia</taxon>
        <taxon>Fungiina</taxon>
        <taxon>Poritidae</taxon>
        <taxon>Porites</taxon>
    </lineage>
</organism>
<comment type="caution">
    <text evidence="1">The sequence shown here is derived from an EMBL/GenBank/DDBJ whole genome shotgun (WGS) entry which is preliminary data.</text>
</comment>
<dbReference type="EMBL" id="CALNXK010000046">
    <property type="protein sequence ID" value="CAH3129263.1"/>
    <property type="molecule type" value="Genomic_DNA"/>
</dbReference>
<evidence type="ECO:0000313" key="2">
    <source>
        <dbReference type="Proteomes" id="UP001159405"/>
    </source>
</evidence>
<accession>A0ABN8P224</accession>
<protein>
    <submittedName>
        <fullName evidence="1">Uncharacterized protein</fullName>
    </submittedName>
</protein>
<sequence length="67" mass="8013">MLQNYQPPFMMLKLTLASILIACFLLTITKARTFHRHHYQDAEPHGRLPFKRFFLKKLRLCGGMRKH</sequence>
<proteinExistence type="predicted"/>
<keyword evidence="2" id="KW-1185">Reference proteome</keyword>
<evidence type="ECO:0000313" key="1">
    <source>
        <dbReference type="EMBL" id="CAH3129263.1"/>
    </source>
</evidence>
<gene>
    <name evidence="1" type="ORF">PLOB_00034060</name>
</gene>
<dbReference type="Proteomes" id="UP001159405">
    <property type="component" value="Unassembled WGS sequence"/>
</dbReference>
<reference evidence="1 2" key="1">
    <citation type="submission" date="2022-05" db="EMBL/GenBank/DDBJ databases">
        <authorList>
            <consortium name="Genoscope - CEA"/>
            <person name="William W."/>
        </authorList>
    </citation>
    <scope>NUCLEOTIDE SEQUENCE [LARGE SCALE GENOMIC DNA]</scope>
</reference>